<accession>A0ABR6EUD9</accession>
<dbReference type="Proteomes" id="UP000636110">
    <property type="component" value="Unassembled WGS sequence"/>
</dbReference>
<evidence type="ECO:0000259" key="2">
    <source>
        <dbReference type="Pfam" id="PF13102"/>
    </source>
</evidence>
<keyword evidence="4" id="KW-1185">Reference proteome</keyword>
<reference evidence="3 4" key="1">
    <citation type="submission" date="2019-11" db="EMBL/GenBank/DDBJ databases">
        <title>Description of Pedobacter sp. LMG 31462T.</title>
        <authorList>
            <person name="Carlier A."/>
            <person name="Qi S."/>
            <person name="Vandamme P."/>
        </authorList>
    </citation>
    <scope>NUCLEOTIDE SEQUENCE [LARGE SCALE GENOMIC DNA]</scope>
    <source>
        <strain evidence="3 4">LMG 31462</strain>
    </source>
</reference>
<protein>
    <recommendedName>
        <fullName evidence="2">Phage integrase SAM-like domain-containing protein</fullName>
    </recommendedName>
</protein>
<dbReference type="InterPro" id="IPR010998">
    <property type="entry name" value="Integrase_recombinase_N"/>
</dbReference>
<proteinExistence type="predicted"/>
<dbReference type="Gene3D" id="1.10.150.130">
    <property type="match status" value="1"/>
</dbReference>
<feature type="domain" description="Phage integrase SAM-like" evidence="2">
    <location>
        <begin position="7"/>
        <end position="61"/>
    </location>
</feature>
<dbReference type="Pfam" id="PF13102">
    <property type="entry name" value="Phage_int_SAM_5"/>
    <property type="match status" value="1"/>
</dbReference>
<name>A0ABR6EUD9_9SPHI</name>
<dbReference type="InterPro" id="IPR025269">
    <property type="entry name" value="SAM-like_dom"/>
</dbReference>
<comment type="caution">
    <text evidence="3">The sequence shown here is derived from an EMBL/GenBank/DDBJ whole genome shotgun (WGS) entry which is preliminary data.</text>
</comment>
<dbReference type="EMBL" id="WNXC01000001">
    <property type="protein sequence ID" value="MBB2148576.1"/>
    <property type="molecule type" value="Genomic_DNA"/>
</dbReference>
<keyword evidence="1" id="KW-0238">DNA-binding</keyword>
<gene>
    <name evidence="3" type="ORF">GM920_06585</name>
</gene>
<sequence>MGGLWFSKGTAKRYRTSLKHTLDFLQWKYNISDIDIRKVDHAFIHGYDFYLRSVRKCANNSNPIRYGISPQLTLSRSDRRHPYLIWRKIITAISTKLDTSHQMG</sequence>
<evidence type="ECO:0000313" key="4">
    <source>
        <dbReference type="Proteomes" id="UP000636110"/>
    </source>
</evidence>
<dbReference type="RefSeq" id="WP_182955430.1">
    <property type="nucleotide sequence ID" value="NZ_WNXC01000001.1"/>
</dbReference>
<organism evidence="3 4">
    <name type="scientific">Pedobacter gandavensis</name>
    <dbReference type="NCBI Taxonomy" id="2679963"/>
    <lineage>
        <taxon>Bacteria</taxon>
        <taxon>Pseudomonadati</taxon>
        <taxon>Bacteroidota</taxon>
        <taxon>Sphingobacteriia</taxon>
        <taxon>Sphingobacteriales</taxon>
        <taxon>Sphingobacteriaceae</taxon>
        <taxon>Pedobacter</taxon>
    </lineage>
</organism>
<evidence type="ECO:0000313" key="3">
    <source>
        <dbReference type="EMBL" id="MBB2148576.1"/>
    </source>
</evidence>
<evidence type="ECO:0000256" key="1">
    <source>
        <dbReference type="ARBA" id="ARBA00023125"/>
    </source>
</evidence>